<feature type="compositionally biased region" description="Low complexity" evidence="8">
    <location>
        <begin position="117"/>
        <end position="128"/>
    </location>
</feature>
<comment type="similarity">
    <text evidence="3">Belongs to the histone H3 family.</text>
</comment>
<dbReference type="OrthoDB" id="420022at2759"/>
<comment type="caution">
    <text evidence="10">The sequence shown here is derived from an EMBL/GenBank/DDBJ whole genome shotgun (WGS) entry which is preliminary data.</text>
</comment>
<dbReference type="AlphaFoldDB" id="A0A8T2STB0"/>
<dbReference type="PANTHER" id="PTHR45810">
    <property type="entry name" value="HISTONE H3.2"/>
    <property type="match status" value="1"/>
</dbReference>
<feature type="region of interest" description="Disordered" evidence="8">
    <location>
        <begin position="1"/>
        <end position="222"/>
    </location>
</feature>
<evidence type="ECO:0000256" key="1">
    <source>
        <dbReference type="ARBA" id="ARBA00004123"/>
    </source>
</evidence>
<dbReference type="GO" id="GO:0005634">
    <property type="term" value="C:nucleus"/>
    <property type="evidence" value="ECO:0007669"/>
    <property type="project" value="UniProtKB-SubCell"/>
</dbReference>
<feature type="compositionally biased region" description="Basic residues" evidence="8">
    <location>
        <begin position="180"/>
        <end position="195"/>
    </location>
</feature>
<feature type="domain" description="Core Histone H2A/H2B/H3" evidence="9">
    <location>
        <begin position="216"/>
        <end position="302"/>
    </location>
</feature>
<feature type="compositionally biased region" description="Basic residues" evidence="8">
    <location>
        <begin position="89"/>
        <end position="101"/>
    </location>
</feature>
<evidence type="ECO:0000256" key="8">
    <source>
        <dbReference type="SAM" id="MobiDB-lite"/>
    </source>
</evidence>
<keyword evidence="7" id="KW-0544">Nucleosome core</keyword>
<keyword evidence="5" id="KW-0238">DNA-binding</keyword>
<protein>
    <recommendedName>
        <fullName evidence="9">Core Histone H2A/H2B/H3 domain-containing protein</fullName>
    </recommendedName>
</protein>
<dbReference type="InterPro" id="IPR007125">
    <property type="entry name" value="H2A/H2B/H3"/>
</dbReference>
<dbReference type="PANTHER" id="PTHR45810:SF17">
    <property type="entry name" value="HISTONE H3-LIKE CENTROMERIC PROTEIN A"/>
    <property type="match status" value="1"/>
</dbReference>
<dbReference type="Proteomes" id="UP000825935">
    <property type="component" value="Chromosome 18"/>
</dbReference>
<evidence type="ECO:0000256" key="2">
    <source>
        <dbReference type="ARBA" id="ARBA00004286"/>
    </source>
</evidence>
<evidence type="ECO:0000256" key="4">
    <source>
        <dbReference type="ARBA" id="ARBA00022454"/>
    </source>
</evidence>
<comment type="subcellular location">
    <subcellularLocation>
        <location evidence="2">Chromosome</location>
    </subcellularLocation>
    <subcellularLocation>
        <location evidence="1">Nucleus</location>
    </subcellularLocation>
</comment>
<evidence type="ECO:0000313" key="11">
    <source>
        <dbReference type="Proteomes" id="UP000825935"/>
    </source>
</evidence>
<dbReference type="GO" id="GO:0046982">
    <property type="term" value="F:protein heterodimerization activity"/>
    <property type="evidence" value="ECO:0007669"/>
    <property type="project" value="InterPro"/>
</dbReference>
<evidence type="ECO:0000313" key="10">
    <source>
        <dbReference type="EMBL" id="KAH7365879.1"/>
    </source>
</evidence>
<feature type="compositionally biased region" description="Basic and acidic residues" evidence="8">
    <location>
        <begin position="161"/>
        <end position="179"/>
    </location>
</feature>
<evidence type="ECO:0000256" key="3">
    <source>
        <dbReference type="ARBA" id="ARBA00010343"/>
    </source>
</evidence>
<evidence type="ECO:0000256" key="5">
    <source>
        <dbReference type="ARBA" id="ARBA00023125"/>
    </source>
</evidence>
<keyword evidence="4" id="KW-0158">Chromosome</keyword>
<accession>A0A8T2STB0</accession>
<dbReference type="SMART" id="SM00428">
    <property type="entry name" value="H3"/>
    <property type="match status" value="1"/>
</dbReference>
<organism evidence="10 11">
    <name type="scientific">Ceratopteris richardii</name>
    <name type="common">Triangle waterfern</name>
    <dbReference type="NCBI Taxonomy" id="49495"/>
    <lineage>
        <taxon>Eukaryota</taxon>
        <taxon>Viridiplantae</taxon>
        <taxon>Streptophyta</taxon>
        <taxon>Embryophyta</taxon>
        <taxon>Tracheophyta</taxon>
        <taxon>Polypodiopsida</taxon>
        <taxon>Polypodiidae</taxon>
        <taxon>Polypodiales</taxon>
        <taxon>Pteridineae</taxon>
        <taxon>Pteridaceae</taxon>
        <taxon>Parkerioideae</taxon>
        <taxon>Ceratopteris</taxon>
    </lineage>
</organism>
<dbReference type="EMBL" id="CM035423">
    <property type="protein sequence ID" value="KAH7365879.1"/>
    <property type="molecule type" value="Genomic_DNA"/>
</dbReference>
<feature type="compositionally biased region" description="Basic and acidic residues" evidence="8">
    <location>
        <begin position="56"/>
        <end position="70"/>
    </location>
</feature>
<evidence type="ECO:0000256" key="6">
    <source>
        <dbReference type="ARBA" id="ARBA00023242"/>
    </source>
</evidence>
<evidence type="ECO:0000256" key="7">
    <source>
        <dbReference type="ARBA" id="ARBA00023269"/>
    </source>
</evidence>
<keyword evidence="6" id="KW-0539">Nucleus</keyword>
<dbReference type="CDD" id="cd22911">
    <property type="entry name" value="HFD_H3"/>
    <property type="match status" value="1"/>
</dbReference>
<dbReference type="SUPFAM" id="SSF47113">
    <property type="entry name" value="Histone-fold"/>
    <property type="match status" value="1"/>
</dbReference>
<evidence type="ECO:0000259" key="9">
    <source>
        <dbReference type="Pfam" id="PF00125"/>
    </source>
</evidence>
<dbReference type="FunFam" id="1.10.20.10:FF:000085">
    <property type="entry name" value="Histone H3.2"/>
    <property type="match status" value="1"/>
</dbReference>
<dbReference type="GO" id="GO:0030527">
    <property type="term" value="F:structural constituent of chromatin"/>
    <property type="evidence" value="ECO:0007669"/>
    <property type="project" value="InterPro"/>
</dbReference>
<dbReference type="GO" id="GO:0003677">
    <property type="term" value="F:DNA binding"/>
    <property type="evidence" value="ECO:0007669"/>
    <property type="project" value="UniProtKB-KW"/>
</dbReference>
<dbReference type="GO" id="GO:0000786">
    <property type="term" value="C:nucleosome"/>
    <property type="evidence" value="ECO:0007669"/>
    <property type="project" value="UniProtKB-KW"/>
</dbReference>
<dbReference type="Pfam" id="PF00125">
    <property type="entry name" value="Histone"/>
    <property type="match status" value="1"/>
</dbReference>
<sequence>MARTKQIARKDPIDFPTYVQGTQKPPWMNHHKRRRSVSRSASHRETGGGHTSGSEQLHEQVEHGQSREEAVNQPQSPPSSYDEPPSSKRPTKTRVKERAHRQVVSDDDFDESHEDVSQQCSQSSDESQTLPQWGNEEIPTNHRVTVARKTLPSNQGAIPNDQEREQSQQHHLEQGESSRRVQRKKKVFQPRRRPPQPRPQENVQRRPPPPQARAPQRRRRYRKAHYQKTVELLIPRRPFARVVKEELQRYCAGLRIQALALEALQEATEAFLISMLEDSNLCAIHAKRVTIQPKDIQLARRIRGDRS</sequence>
<keyword evidence="11" id="KW-1185">Reference proteome</keyword>
<dbReference type="Gene3D" id="1.10.20.10">
    <property type="entry name" value="Histone, subunit A"/>
    <property type="match status" value="1"/>
</dbReference>
<proteinExistence type="inferred from homology"/>
<dbReference type="InterPro" id="IPR009072">
    <property type="entry name" value="Histone-fold"/>
</dbReference>
<name>A0A8T2STB0_CERRI</name>
<reference evidence="10" key="1">
    <citation type="submission" date="2021-08" db="EMBL/GenBank/DDBJ databases">
        <title>WGS assembly of Ceratopteris richardii.</title>
        <authorList>
            <person name="Marchant D.B."/>
            <person name="Chen G."/>
            <person name="Jenkins J."/>
            <person name="Shu S."/>
            <person name="Leebens-Mack J."/>
            <person name="Grimwood J."/>
            <person name="Schmutz J."/>
            <person name="Soltis P."/>
            <person name="Soltis D."/>
            <person name="Chen Z.-H."/>
        </authorList>
    </citation>
    <scope>NUCLEOTIDE SEQUENCE</scope>
    <source>
        <strain evidence="10">Whitten #5841</strain>
        <tissue evidence="10">Leaf</tissue>
    </source>
</reference>
<dbReference type="InterPro" id="IPR000164">
    <property type="entry name" value="Histone_H3/CENP-A"/>
</dbReference>
<gene>
    <name evidence="10" type="ORF">KP509_18G051100</name>
</gene>